<feature type="non-terminal residue" evidence="3">
    <location>
        <position position="78"/>
    </location>
</feature>
<dbReference type="Pfam" id="PF00975">
    <property type="entry name" value="Thioesterase"/>
    <property type="match status" value="1"/>
</dbReference>
<dbReference type="Gene3D" id="3.40.50.1820">
    <property type="entry name" value="alpha/beta hydrolase"/>
    <property type="match status" value="1"/>
</dbReference>
<dbReference type="PANTHER" id="PTHR11487:SF0">
    <property type="entry name" value="S-ACYL FATTY ACID SYNTHASE THIOESTERASE, MEDIUM CHAIN"/>
    <property type="match status" value="1"/>
</dbReference>
<dbReference type="InterPro" id="IPR012223">
    <property type="entry name" value="TEII"/>
</dbReference>
<dbReference type="InterPro" id="IPR029058">
    <property type="entry name" value="AB_hydrolase_fold"/>
</dbReference>
<name>A0ABW3MCS7_9PSEU</name>
<dbReference type="SUPFAM" id="SSF53474">
    <property type="entry name" value="alpha/beta-Hydrolases"/>
    <property type="match status" value="1"/>
</dbReference>
<dbReference type="PANTHER" id="PTHR11487">
    <property type="entry name" value="THIOESTERASE"/>
    <property type="match status" value="1"/>
</dbReference>
<organism evidence="3 4">
    <name type="scientific">Kibdelosporangium lantanae</name>
    <dbReference type="NCBI Taxonomy" id="1497396"/>
    <lineage>
        <taxon>Bacteria</taxon>
        <taxon>Bacillati</taxon>
        <taxon>Actinomycetota</taxon>
        <taxon>Actinomycetes</taxon>
        <taxon>Pseudonocardiales</taxon>
        <taxon>Pseudonocardiaceae</taxon>
        <taxon>Kibdelosporangium</taxon>
    </lineage>
</organism>
<evidence type="ECO:0000259" key="2">
    <source>
        <dbReference type="Pfam" id="PF00975"/>
    </source>
</evidence>
<gene>
    <name evidence="3" type="ORF">ACFQ1S_20620</name>
</gene>
<feature type="domain" description="Thioesterase" evidence="2">
    <location>
        <begin position="23"/>
        <end position="66"/>
    </location>
</feature>
<comment type="similarity">
    <text evidence="1">Belongs to the thioesterase family.</text>
</comment>
<reference evidence="4" key="1">
    <citation type="journal article" date="2019" name="Int. J. Syst. Evol. Microbiol.">
        <title>The Global Catalogue of Microorganisms (GCM) 10K type strain sequencing project: providing services to taxonomists for standard genome sequencing and annotation.</title>
        <authorList>
            <consortium name="The Broad Institute Genomics Platform"/>
            <consortium name="The Broad Institute Genome Sequencing Center for Infectious Disease"/>
            <person name="Wu L."/>
            <person name="Ma J."/>
        </authorList>
    </citation>
    <scope>NUCLEOTIDE SEQUENCE [LARGE SCALE GENOMIC DNA]</scope>
    <source>
        <strain evidence="4">JCM 31486</strain>
    </source>
</reference>
<dbReference type="InterPro" id="IPR001031">
    <property type="entry name" value="Thioesterase"/>
</dbReference>
<accession>A0ABW3MCS7</accession>
<evidence type="ECO:0000256" key="1">
    <source>
        <dbReference type="ARBA" id="ARBA00007169"/>
    </source>
</evidence>
<evidence type="ECO:0000313" key="4">
    <source>
        <dbReference type="Proteomes" id="UP001597045"/>
    </source>
</evidence>
<sequence>MRTHLTVDSPYIRRGVRTAPRLRLVCFPYAGAGASVYQTWPDLLPDDIEVLAVQLPGREDRKTEPAFLELGPMVQVLG</sequence>
<dbReference type="Proteomes" id="UP001597045">
    <property type="component" value="Unassembled WGS sequence"/>
</dbReference>
<comment type="caution">
    <text evidence="3">The sequence shown here is derived from an EMBL/GenBank/DDBJ whole genome shotgun (WGS) entry which is preliminary data.</text>
</comment>
<dbReference type="EMBL" id="JBHTIS010001240">
    <property type="protein sequence ID" value="MFD1047767.1"/>
    <property type="molecule type" value="Genomic_DNA"/>
</dbReference>
<proteinExistence type="inferred from homology"/>
<keyword evidence="4" id="KW-1185">Reference proteome</keyword>
<evidence type="ECO:0000313" key="3">
    <source>
        <dbReference type="EMBL" id="MFD1047767.1"/>
    </source>
</evidence>
<protein>
    <submittedName>
        <fullName evidence="3">Thioesterase II family protein</fullName>
    </submittedName>
</protein>